<keyword evidence="3" id="KW-0547">Nucleotide-binding</keyword>
<dbReference type="Pfam" id="PF00501">
    <property type="entry name" value="AMP-binding"/>
    <property type="match status" value="1"/>
</dbReference>
<evidence type="ECO:0000313" key="10">
    <source>
        <dbReference type="Proteomes" id="UP000225706"/>
    </source>
</evidence>
<dbReference type="GO" id="GO:0005759">
    <property type="term" value="C:mitochondrial matrix"/>
    <property type="evidence" value="ECO:0007669"/>
    <property type="project" value="TreeGrafter"/>
</dbReference>
<proteinExistence type="inferred from homology"/>
<dbReference type="Gene3D" id="3.40.50.12780">
    <property type="entry name" value="N-terminal domain of ligase-like"/>
    <property type="match status" value="1"/>
</dbReference>
<dbReference type="InterPro" id="IPR051087">
    <property type="entry name" value="Mitochondrial_ACSM"/>
</dbReference>
<accession>A0A2B4RVX7</accession>
<sequence length="197" mass="21940">MKNVREHNLEGGANNSELDKDTDRSNLNSSVLKADGAMSDLMIRGTEDFRVPDYFNFADVIDEWAPKEEEGKRQSEHPALWWIDGVGNEVKWTFEDVAVNSKKAANVLSTAADIKPGDRVMVILPAIPEYWLIQAACLRTGGVFLIMPTNVGPKELHRRILKSKPVCVVAAPCDQVNDELLNVVDEYIHIKGVALQL</sequence>
<dbReference type="Proteomes" id="UP000225706">
    <property type="component" value="Unassembled WGS sequence"/>
</dbReference>
<evidence type="ECO:0000256" key="4">
    <source>
        <dbReference type="ARBA" id="ARBA00022840"/>
    </source>
</evidence>
<dbReference type="PANTHER" id="PTHR43605:SF10">
    <property type="entry name" value="ACYL-COA SYNTHETASE MEDIUM CHAIN FAMILY MEMBER 3"/>
    <property type="match status" value="1"/>
</dbReference>
<keyword evidence="10" id="KW-1185">Reference proteome</keyword>
<feature type="domain" description="AMP-dependent synthetase/ligase" evidence="8">
    <location>
        <begin position="68"/>
        <end position="177"/>
    </location>
</feature>
<comment type="caution">
    <text evidence="9">The sequence shown here is derived from an EMBL/GenBank/DDBJ whole genome shotgun (WGS) entry which is preliminary data.</text>
</comment>
<evidence type="ECO:0000256" key="1">
    <source>
        <dbReference type="ARBA" id="ARBA00006432"/>
    </source>
</evidence>
<comment type="catalytic activity">
    <reaction evidence="6">
        <text>a medium-chain fatty acid + ATP + CoA = a medium-chain fatty acyl-CoA + AMP + diphosphate</text>
        <dbReference type="Rhea" id="RHEA:48340"/>
        <dbReference type="ChEBI" id="CHEBI:30616"/>
        <dbReference type="ChEBI" id="CHEBI:33019"/>
        <dbReference type="ChEBI" id="CHEBI:57287"/>
        <dbReference type="ChEBI" id="CHEBI:59558"/>
        <dbReference type="ChEBI" id="CHEBI:90546"/>
        <dbReference type="ChEBI" id="CHEBI:456215"/>
        <dbReference type="EC" id="6.2.1.2"/>
    </reaction>
    <physiologicalReaction direction="left-to-right" evidence="6">
        <dbReference type="Rhea" id="RHEA:48341"/>
    </physiologicalReaction>
</comment>
<dbReference type="GO" id="GO:0031956">
    <property type="term" value="F:medium-chain fatty acid-CoA ligase activity"/>
    <property type="evidence" value="ECO:0007669"/>
    <property type="project" value="UniProtKB-EC"/>
</dbReference>
<protein>
    <recommendedName>
        <fullName evidence="5">medium-chain acyl-CoA ligase</fullName>
        <ecNumber evidence="5">6.2.1.2</ecNumber>
    </recommendedName>
</protein>
<dbReference type="InterPro" id="IPR000873">
    <property type="entry name" value="AMP-dep_synth/lig_dom"/>
</dbReference>
<reference evidence="10" key="1">
    <citation type="journal article" date="2017" name="bioRxiv">
        <title>Comparative analysis of the genomes of Stylophora pistillata and Acropora digitifera provides evidence for extensive differences between species of corals.</title>
        <authorList>
            <person name="Voolstra C.R."/>
            <person name="Li Y."/>
            <person name="Liew Y.J."/>
            <person name="Baumgarten S."/>
            <person name="Zoccola D."/>
            <person name="Flot J.-F."/>
            <person name="Tambutte S."/>
            <person name="Allemand D."/>
            <person name="Aranda M."/>
        </authorList>
    </citation>
    <scope>NUCLEOTIDE SEQUENCE [LARGE SCALE GENOMIC DNA]</scope>
</reference>
<gene>
    <name evidence="9" type="primary">Acsm3</name>
    <name evidence="9" type="ORF">AWC38_SpisGene14538</name>
</gene>
<dbReference type="OrthoDB" id="5951803at2759"/>
<evidence type="ECO:0000256" key="7">
    <source>
        <dbReference type="SAM" id="MobiDB-lite"/>
    </source>
</evidence>
<evidence type="ECO:0000256" key="5">
    <source>
        <dbReference type="ARBA" id="ARBA00039009"/>
    </source>
</evidence>
<dbReference type="InterPro" id="IPR042099">
    <property type="entry name" value="ANL_N_sf"/>
</dbReference>
<dbReference type="PANTHER" id="PTHR43605">
    <property type="entry name" value="ACYL-COENZYME A SYNTHETASE"/>
    <property type="match status" value="1"/>
</dbReference>
<evidence type="ECO:0000256" key="2">
    <source>
        <dbReference type="ARBA" id="ARBA00022598"/>
    </source>
</evidence>
<evidence type="ECO:0000256" key="6">
    <source>
        <dbReference type="ARBA" id="ARBA00048477"/>
    </source>
</evidence>
<dbReference type="AlphaFoldDB" id="A0A2B4RVX7"/>
<dbReference type="GO" id="GO:0005524">
    <property type="term" value="F:ATP binding"/>
    <property type="evidence" value="ECO:0007669"/>
    <property type="project" value="UniProtKB-KW"/>
</dbReference>
<keyword evidence="4" id="KW-0067">ATP-binding</keyword>
<organism evidence="9 10">
    <name type="scientific">Stylophora pistillata</name>
    <name type="common">Smooth cauliflower coral</name>
    <dbReference type="NCBI Taxonomy" id="50429"/>
    <lineage>
        <taxon>Eukaryota</taxon>
        <taxon>Metazoa</taxon>
        <taxon>Cnidaria</taxon>
        <taxon>Anthozoa</taxon>
        <taxon>Hexacorallia</taxon>
        <taxon>Scleractinia</taxon>
        <taxon>Astrocoeniina</taxon>
        <taxon>Pocilloporidae</taxon>
        <taxon>Stylophora</taxon>
    </lineage>
</organism>
<name>A0A2B4RVX7_STYPI</name>
<dbReference type="GO" id="GO:0006633">
    <property type="term" value="P:fatty acid biosynthetic process"/>
    <property type="evidence" value="ECO:0007669"/>
    <property type="project" value="TreeGrafter"/>
</dbReference>
<evidence type="ECO:0000256" key="3">
    <source>
        <dbReference type="ARBA" id="ARBA00022741"/>
    </source>
</evidence>
<feature type="region of interest" description="Disordered" evidence="7">
    <location>
        <begin position="1"/>
        <end position="27"/>
    </location>
</feature>
<dbReference type="STRING" id="50429.A0A2B4RVX7"/>
<dbReference type="EMBL" id="LSMT01000296">
    <property type="protein sequence ID" value="PFX20979.1"/>
    <property type="molecule type" value="Genomic_DNA"/>
</dbReference>
<comment type="similarity">
    <text evidence="1">Belongs to the ATP-dependent AMP-binding enzyme family.</text>
</comment>
<evidence type="ECO:0000313" key="9">
    <source>
        <dbReference type="EMBL" id="PFX20979.1"/>
    </source>
</evidence>
<dbReference type="SUPFAM" id="SSF56801">
    <property type="entry name" value="Acetyl-CoA synthetase-like"/>
    <property type="match status" value="1"/>
</dbReference>
<dbReference type="EC" id="6.2.1.2" evidence="5"/>
<keyword evidence="2" id="KW-0436">Ligase</keyword>
<evidence type="ECO:0000259" key="8">
    <source>
        <dbReference type="Pfam" id="PF00501"/>
    </source>
</evidence>
<dbReference type="GO" id="GO:0006637">
    <property type="term" value="P:acyl-CoA metabolic process"/>
    <property type="evidence" value="ECO:0007669"/>
    <property type="project" value="TreeGrafter"/>
</dbReference>
<dbReference type="GO" id="GO:0004321">
    <property type="term" value="F:fatty-acyl-CoA synthase activity"/>
    <property type="evidence" value="ECO:0007669"/>
    <property type="project" value="TreeGrafter"/>
</dbReference>